<evidence type="ECO:0000313" key="3">
    <source>
        <dbReference type="Proteomes" id="UP000634522"/>
    </source>
</evidence>
<evidence type="ECO:0000259" key="1">
    <source>
        <dbReference type="PROSITE" id="PS50851"/>
    </source>
</evidence>
<dbReference type="RefSeq" id="WP_169140310.1">
    <property type="nucleotide sequence ID" value="NZ_WTVS01000019.1"/>
</dbReference>
<dbReference type="Gene3D" id="2.30.30.40">
    <property type="entry name" value="SH3 Domains"/>
    <property type="match status" value="1"/>
</dbReference>
<dbReference type="Gene3D" id="2.40.50.180">
    <property type="entry name" value="CheA-289, Domain 4"/>
    <property type="match status" value="1"/>
</dbReference>
<name>A0ABX1NEY4_9RHOO</name>
<proteinExistence type="predicted"/>
<dbReference type="SMART" id="SM00260">
    <property type="entry name" value="CheW"/>
    <property type="match status" value="1"/>
</dbReference>
<dbReference type="Pfam" id="PF01584">
    <property type="entry name" value="CheW"/>
    <property type="match status" value="1"/>
</dbReference>
<comment type="caution">
    <text evidence="2">The sequence shown here is derived from an EMBL/GenBank/DDBJ whole genome shotgun (WGS) entry which is preliminary data.</text>
</comment>
<dbReference type="SUPFAM" id="SSF50341">
    <property type="entry name" value="CheW-like"/>
    <property type="match status" value="1"/>
</dbReference>
<dbReference type="EMBL" id="WTVS01000019">
    <property type="protein sequence ID" value="NMF97863.1"/>
    <property type="molecule type" value="Genomic_DNA"/>
</dbReference>
<dbReference type="InterPro" id="IPR036061">
    <property type="entry name" value="CheW-like_dom_sf"/>
</dbReference>
<dbReference type="Proteomes" id="UP000634522">
    <property type="component" value="Unassembled WGS sequence"/>
</dbReference>
<dbReference type="PANTHER" id="PTHR22617">
    <property type="entry name" value="CHEMOTAXIS SENSOR HISTIDINE KINASE-RELATED"/>
    <property type="match status" value="1"/>
</dbReference>
<evidence type="ECO:0000313" key="2">
    <source>
        <dbReference type="EMBL" id="NMF97863.1"/>
    </source>
</evidence>
<protein>
    <submittedName>
        <fullName evidence="2">Chemotaxis protein CheW</fullName>
    </submittedName>
</protein>
<dbReference type="PANTHER" id="PTHR22617:SF41">
    <property type="entry name" value="CHEMOTAXIS SIGNAL TRANSDUCTION SYSTEM ADAPTOR PROTEIN CHEW"/>
    <property type="match status" value="1"/>
</dbReference>
<reference evidence="2 3" key="1">
    <citation type="submission" date="2019-12" db="EMBL/GenBank/DDBJ databases">
        <title>Comparative genomics gives insights into the taxonomy of the Azoarcus-Aromatoleum group and reveals separate origins of nif in the plant-associated Azoarcus and non-plant-associated Aromatoleum sub-groups.</title>
        <authorList>
            <person name="Lafos M."/>
            <person name="Maluk M."/>
            <person name="Batista M."/>
            <person name="Junghare M."/>
            <person name="Carmona M."/>
            <person name="Faoro H."/>
            <person name="Cruz L.M."/>
            <person name="Battistoni F."/>
            <person name="De Souza E."/>
            <person name="Pedrosa F."/>
            <person name="Chen W.-M."/>
            <person name="Poole P.S."/>
            <person name="Dixon R.A."/>
            <person name="James E.K."/>
        </authorList>
    </citation>
    <scope>NUCLEOTIDE SEQUENCE [LARGE SCALE GENOMIC DNA]</scope>
    <source>
        <strain evidence="2 3">T</strain>
    </source>
</reference>
<dbReference type="PROSITE" id="PS50851">
    <property type="entry name" value="CHEW"/>
    <property type="match status" value="1"/>
</dbReference>
<sequence>MTQLTTSTRASVPTPAPASVHDAAQGAQQYLTFSLSGEMFAVGILHVKEIIEYGNLTEIPMMPAFIRGVINLRGAVVPVIDPTARFEGRRSEVGRRTCIVIVEVREGEFTHDIGIMVDAVSEVLEIPGSEIEPPPAFGAKIRTDFILGMGKVGGKFVIVLNIDRVLSVEEIGALANVANGADDGAYRTTA</sequence>
<feature type="domain" description="CheW-like" evidence="1">
    <location>
        <begin position="27"/>
        <end position="171"/>
    </location>
</feature>
<dbReference type="InterPro" id="IPR039315">
    <property type="entry name" value="CheW"/>
</dbReference>
<gene>
    <name evidence="2" type="ORF">GPA27_10735</name>
</gene>
<keyword evidence="3" id="KW-1185">Reference proteome</keyword>
<accession>A0ABX1NEY4</accession>
<organism evidence="2 3">
    <name type="scientific">Aromatoleum toluolicum</name>
    <dbReference type="NCBI Taxonomy" id="90060"/>
    <lineage>
        <taxon>Bacteria</taxon>
        <taxon>Pseudomonadati</taxon>
        <taxon>Pseudomonadota</taxon>
        <taxon>Betaproteobacteria</taxon>
        <taxon>Rhodocyclales</taxon>
        <taxon>Rhodocyclaceae</taxon>
        <taxon>Aromatoleum</taxon>
    </lineage>
</organism>
<dbReference type="InterPro" id="IPR002545">
    <property type="entry name" value="CheW-lke_dom"/>
</dbReference>